<gene>
    <name evidence="10" type="ORF">Back11_39300</name>
</gene>
<dbReference type="GO" id="GO:0005886">
    <property type="term" value="C:plasma membrane"/>
    <property type="evidence" value="ECO:0007669"/>
    <property type="project" value="UniProtKB-SubCell"/>
</dbReference>
<proteinExistence type="predicted"/>
<keyword evidence="2" id="KW-0813">Transport</keyword>
<protein>
    <submittedName>
        <fullName evidence="10">ABC transporter ATP-binding protein</fullName>
    </submittedName>
</protein>
<evidence type="ECO:0000256" key="8">
    <source>
        <dbReference type="ARBA" id="ARBA00022989"/>
    </source>
</evidence>
<dbReference type="PROSITE" id="PS00211">
    <property type="entry name" value="ABC_TRANSPORTER_1"/>
    <property type="match status" value="1"/>
</dbReference>
<dbReference type="InterPro" id="IPR027417">
    <property type="entry name" value="P-loop_NTPase"/>
</dbReference>
<evidence type="ECO:0000256" key="6">
    <source>
        <dbReference type="ARBA" id="ARBA00022807"/>
    </source>
</evidence>
<dbReference type="PROSITE" id="PS50929">
    <property type="entry name" value="ABC_TM1F"/>
    <property type="match status" value="1"/>
</dbReference>
<keyword evidence="8" id="KW-1133">Transmembrane helix</keyword>
<dbReference type="KEGG" id="pbk:Back11_39300"/>
<dbReference type="GO" id="GO:0005524">
    <property type="term" value="F:ATP binding"/>
    <property type="evidence" value="ECO:0007669"/>
    <property type="project" value="UniProtKB-KW"/>
</dbReference>
<evidence type="ECO:0000256" key="9">
    <source>
        <dbReference type="ARBA" id="ARBA00023136"/>
    </source>
</evidence>
<dbReference type="InterPro" id="IPR036640">
    <property type="entry name" value="ABC1_TM_sf"/>
</dbReference>
<keyword evidence="9" id="KW-0472">Membrane</keyword>
<accession>A0A3G9J2K0</accession>
<dbReference type="SUPFAM" id="SSF90123">
    <property type="entry name" value="ABC transporter transmembrane region"/>
    <property type="match status" value="1"/>
</dbReference>
<sequence>MKKLFDRVRFDTLISLREFLRMHKFNLSILACMKIGLLLTGIASPYLFKLLIDEVMIKHDTSILLVITMGFICIYLVETLLQYFQMQYSNRFSMKFSLYLRKSLWKKIMNFDFLLKTKYSGGDLKNRINEDVDLCEKFVTSQVLDYGFFFILSIVNGTILLFINWKLALFGFFMVPLSFWMVRWLGGGVRKTSESYRYEWGKYEAWLQETLRKVKEIKALGIERRQSIDFTRHWKVLSRLFFKRQMYWYGNRSFIAFKDFFITRMNLYFLGGLFIFKGELTVGSLIIFMKYYEQFFTGINSINNLDIELQKDSSGIKRVLEILKINTKSHSRKVQSEFKGEIRLSNVSFIYDEKTNEGVKNINLTISPGEKIAIVGSSGSGKSTLLKLMSGVCTPSQGTVYIDGIPLEEYEPQYLYKQMEVVMQKSYIFNLSITENLMLVNSKASKEEIEAICEKADIHNQIKDFPEGYGTFIGENGVKLSGGQKQRIVIARSLLKKAKILMLDEATSNLDGKSEQKVLNSIRENQHQTVITIAHSKSAISYCNRVIVLEKGELIDDLRQSS</sequence>
<dbReference type="Gene3D" id="1.20.1560.10">
    <property type="entry name" value="ABC transporter type 1, transmembrane domain"/>
    <property type="match status" value="1"/>
</dbReference>
<reference evidence="10 11" key="1">
    <citation type="submission" date="2018-11" db="EMBL/GenBank/DDBJ databases">
        <title>Complete genome sequence of Paenibacillus baekrokdamisoli strain KCTC 33723.</title>
        <authorList>
            <person name="Kang S.W."/>
            <person name="Lee K.C."/>
            <person name="Kim K.K."/>
            <person name="Kim J.S."/>
            <person name="Kim D.S."/>
            <person name="Ko S.H."/>
            <person name="Yang S.H."/>
            <person name="Lee J.S."/>
        </authorList>
    </citation>
    <scope>NUCLEOTIDE SEQUENCE [LARGE SCALE GENOMIC DNA]</scope>
    <source>
        <strain evidence="10 11">KCTC 33723</strain>
    </source>
</reference>
<keyword evidence="4" id="KW-0812">Transmembrane</keyword>
<dbReference type="Pfam" id="PF00005">
    <property type="entry name" value="ABC_tran"/>
    <property type="match status" value="1"/>
</dbReference>
<evidence type="ECO:0000256" key="3">
    <source>
        <dbReference type="ARBA" id="ARBA00022475"/>
    </source>
</evidence>
<dbReference type="PANTHER" id="PTHR43394:SF1">
    <property type="entry name" value="ATP-BINDING CASSETTE SUB-FAMILY B MEMBER 10, MITOCHONDRIAL"/>
    <property type="match status" value="1"/>
</dbReference>
<dbReference type="SMART" id="SM00382">
    <property type="entry name" value="AAA"/>
    <property type="match status" value="1"/>
</dbReference>
<dbReference type="InterPro" id="IPR003439">
    <property type="entry name" value="ABC_transporter-like_ATP-bd"/>
</dbReference>
<evidence type="ECO:0000256" key="7">
    <source>
        <dbReference type="ARBA" id="ARBA00022840"/>
    </source>
</evidence>
<dbReference type="RefSeq" id="WP_164522891.1">
    <property type="nucleotide sequence ID" value="NZ_AP019308.1"/>
</dbReference>
<evidence type="ECO:0000313" key="11">
    <source>
        <dbReference type="Proteomes" id="UP000275368"/>
    </source>
</evidence>
<dbReference type="CDD" id="cd07346">
    <property type="entry name" value="ABC_6TM_exporters"/>
    <property type="match status" value="1"/>
</dbReference>
<dbReference type="InterPro" id="IPR003593">
    <property type="entry name" value="AAA+_ATPase"/>
</dbReference>
<dbReference type="SUPFAM" id="SSF52540">
    <property type="entry name" value="P-loop containing nucleoside triphosphate hydrolases"/>
    <property type="match status" value="1"/>
</dbReference>
<keyword evidence="3" id="KW-1003">Cell membrane</keyword>
<keyword evidence="6" id="KW-0788">Thiol protease</keyword>
<keyword evidence="11" id="KW-1185">Reference proteome</keyword>
<evidence type="ECO:0000256" key="4">
    <source>
        <dbReference type="ARBA" id="ARBA00022692"/>
    </source>
</evidence>
<dbReference type="Gene3D" id="3.40.50.300">
    <property type="entry name" value="P-loop containing nucleotide triphosphate hydrolases"/>
    <property type="match status" value="1"/>
</dbReference>
<dbReference type="InterPro" id="IPR039421">
    <property type="entry name" value="Type_1_exporter"/>
</dbReference>
<dbReference type="Proteomes" id="UP000275368">
    <property type="component" value="Chromosome"/>
</dbReference>
<dbReference type="InterPro" id="IPR011527">
    <property type="entry name" value="ABC1_TM_dom"/>
</dbReference>
<dbReference type="FunFam" id="3.40.50.300:FF:000299">
    <property type="entry name" value="ABC transporter ATP-binding protein/permease"/>
    <property type="match status" value="1"/>
</dbReference>
<dbReference type="GO" id="GO:0008234">
    <property type="term" value="F:cysteine-type peptidase activity"/>
    <property type="evidence" value="ECO:0007669"/>
    <property type="project" value="UniProtKB-KW"/>
</dbReference>
<keyword evidence="5" id="KW-0547">Nucleotide-binding</keyword>
<keyword evidence="6" id="KW-0645">Protease</keyword>
<keyword evidence="7 10" id="KW-0067">ATP-binding</keyword>
<keyword evidence="6" id="KW-0378">Hydrolase</keyword>
<dbReference type="PROSITE" id="PS50893">
    <property type="entry name" value="ABC_TRANSPORTER_2"/>
    <property type="match status" value="1"/>
</dbReference>
<dbReference type="GO" id="GO:0015421">
    <property type="term" value="F:ABC-type oligopeptide transporter activity"/>
    <property type="evidence" value="ECO:0007669"/>
    <property type="project" value="TreeGrafter"/>
</dbReference>
<dbReference type="GO" id="GO:0016887">
    <property type="term" value="F:ATP hydrolysis activity"/>
    <property type="evidence" value="ECO:0007669"/>
    <property type="project" value="InterPro"/>
</dbReference>
<comment type="subcellular location">
    <subcellularLocation>
        <location evidence="1">Cell membrane</location>
        <topology evidence="1">Multi-pass membrane protein</topology>
    </subcellularLocation>
</comment>
<dbReference type="PANTHER" id="PTHR43394">
    <property type="entry name" value="ATP-DEPENDENT PERMEASE MDL1, MITOCHONDRIAL"/>
    <property type="match status" value="1"/>
</dbReference>
<evidence type="ECO:0000256" key="2">
    <source>
        <dbReference type="ARBA" id="ARBA00022448"/>
    </source>
</evidence>
<evidence type="ECO:0000256" key="1">
    <source>
        <dbReference type="ARBA" id="ARBA00004651"/>
    </source>
</evidence>
<dbReference type="Pfam" id="PF00664">
    <property type="entry name" value="ABC_membrane"/>
    <property type="match status" value="1"/>
</dbReference>
<evidence type="ECO:0000256" key="5">
    <source>
        <dbReference type="ARBA" id="ARBA00022741"/>
    </source>
</evidence>
<organism evidence="10 11">
    <name type="scientific">Paenibacillus baekrokdamisoli</name>
    <dbReference type="NCBI Taxonomy" id="1712516"/>
    <lineage>
        <taxon>Bacteria</taxon>
        <taxon>Bacillati</taxon>
        <taxon>Bacillota</taxon>
        <taxon>Bacilli</taxon>
        <taxon>Bacillales</taxon>
        <taxon>Paenibacillaceae</taxon>
        <taxon>Paenibacillus</taxon>
    </lineage>
</organism>
<evidence type="ECO:0000313" key="10">
    <source>
        <dbReference type="EMBL" id="BBH22585.1"/>
    </source>
</evidence>
<dbReference type="InterPro" id="IPR017871">
    <property type="entry name" value="ABC_transporter-like_CS"/>
</dbReference>
<name>A0A3G9J2K0_9BACL</name>
<dbReference type="EMBL" id="AP019308">
    <property type="protein sequence ID" value="BBH22585.1"/>
    <property type="molecule type" value="Genomic_DNA"/>
</dbReference>
<dbReference type="AlphaFoldDB" id="A0A3G9J2K0"/>